<keyword evidence="2" id="KW-1185">Reference proteome</keyword>
<dbReference type="EMBL" id="RAPY01000004">
    <property type="protein sequence ID" value="RKE46859.1"/>
    <property type="molecule type" value="Genomic_DNA"/>
</dbReference>
<organism evidence="1 2">
    <name type="scientific">Sphingobacterium detergens</name>
    <dbReference type="NCBI Taxonomy" id="1145106"/>
    <lineage>
        <taxon>Bacteria</taxon>
        <taxon>Pseudomonadati</taxon>
        <taxon>Bacteroidota</taxon>
        <taxon>Sphingobacteriia</taxon>
        <taxon>Sphingobacteriales</taxon>
        <taxon>Sphingobacteriaceae</taxon>
        <taxon>Sphingobacterium</taxon>
    </lineage>
</organism>
<sequence>MVKDKKQLSYYWNLFSGVTIDIEIAAKSLSHYFFTFLAKGYYPL</sequence>
<accession>A0A420AQW6</accession>
<comment type="caution">
    <text evidence="1">The sequence shown here is derived from an EMBL/GenBank/DDBJ whole genome shotgun (WGS) entry which is preliminary data.</text>
</comment>
<protein>
    <submittedName>
        <fullName evidence="1">Uncharacterized protein</fullName>
    </submittedName>
</protein>
<dbReference type="Proteomes" id="UP000286246">
    <property type="component" value="Unassembled WGS sequence"/>
</dbReference>
<name>A0A420AQW6_SPHD1</name>
<dbReference type="AlphaFoldDB" id="A0A420AQW6"/>
<proteinExistence type="predicted"/>
<gene>
    <name evidence="1" type="ORF">DFQ12_4015</name>
</gene>
<evidence type="ECO:0000313" key="2">
    <source>
        <dbReference type="Proteomes" id="UP000286246"/>
    </source>
</evidence>
<reference evidence="1 2" key="1">
    <citation type="submission" date="2018-09" db="EMBL/GenBank/DDBJ databases">
        <title>Genomic Encyclopedia of Type Strains, Phase III (KMG-III): the genomes of soil and plant-associated and newly described type strains.</title>
        <authorList>
            <person name="Whitman W."/>
        </authorList>
    </citation>
    <scope>NUCLEOTIDE SEQUENCE [LARGE SCALE GENOMIC DNA]</scope>
    <source>
        <strain evidence="1 2">CECT 7938</strain>
    </source>
</reference>
<evidence type="ECO:0000313" key="1">
    <source>
        <dbReference type="EMBL" id="RKE46859.1"/>
    </source>
</evidence>